<dbReference type="AlphaFoldDB" id="A0A4R5LNQ0"/>
<dbReference type="RefSeq" id="WP_133214663.1">
    <property type="nucleotide sequence ID" value="NZ_SMSE01000004.1"/>
</dbReference>
<reference evidence="2 3" key="1">
    <citation type="submission" date="2019-03" db="EMBL/GenBank/DDBJ databases">
        <title>Seongchinamella monodicae gen. nov., sp. nov., a novel member of the Gammaproteobacteria isolated from a tidal mudflat of beach.</title>
        <authorList>
            <person name="Yang H.G."/>
            <person name="Kang J.W."/>
            <person name="Lee S.D."/>
        </authorList>
    </citation>
    <scope>NUCLEOTIDE SEQUENCE [LARGE SCALE GENOMIC DNA]</scope>
    <source>
        <strain evidence="2 3">GH4-78</strain>
    </source>
</reference>
<dbReference type="InterPro" id="IPR009749">
    <property type="entry name" value="DUF1315"/>
</dbReference>
<comment type="caution">
    <text evidence="2">The sequence shown here is derived from an EMBL/GenBank/DDBJ whole genome shotgun (WGS) entry which is preliminary data.</text>
</comment>
<dbReference type="Pfam" id="PF07023">
    <property type="entry name" value="DUF1315"/>
    <property type="match status" value="1"/>
</dbReference>
<feature type="region of interest" description="Disordered" evidence="1">
    <location>
        <begin position="64"/>
        <end position="83"/>
    </location>
</feature>
<sequence length="83" mass="9634">MDYQQLIESMTPEIYQNLRRAVELGKWQNGQKLTPEQRQHAMQAVIAWGERHLPETERVGYIDKGHKAGDSCDDPAETPLNWK</sequence>
<protein>
    <submittedName>
        <fullName evidence="2">DUF1315 family protein</fullName>
    </submittedName>
</protein>
<evidence type="ECO:0000256" key="1">
    <source>
        <dbReference type="SAM" id="MobiDB-lite"/>
    </source>
</evidence>
<proteinExistence type="predicted"/>
<keyword evidence="3" id="KW-1185">Reference proteome</keyword>
<accession>A0A4R5LNQ0</accession>
<dbReference type="OrthoDB" id="5616307at2"/>
<evidence type="ECO:0000313" key="3">
    <source>
        <dbReference type="Proteomes" id="UP000295554"/>
    </source>
</evidence>
<dbReference type="EMBL" id="SMSE01000004">
    <property type="protein sequence ID" value="TDG11936.1"/>
    <property type="molecule type" value="Genomic_DNA"/>
</dbReference>
<gene>
    <name evidence="2" type="ORF">E2F43_16365</name>
</gene>
<organism evidence="2 3">
    <name type="scientific">Seongchinamella unica</name>
    <dbReference type="NCBI Taxonomy" id="2547392"/>
    <lineage>
        <taxon>Bacteria</taxon>
        <taxon>Pseudomonadati</taxon>
        <taxon>Pseudomonadota</taxon>
        <taxon>Gammaproteobacteria</taxon>
        <taxon>Cellvibrionales</taxon>
        <taxon>Halieaceae</taxon>
        <taxon>Seongchinamella</taxon>
    </lineage>
</organism>
<dbReference type="Proteomes" id="UP000295554">
    <property type="component" value="Unassembled WGS sequence"/>
</dbReference>
<name>A0A4R5LNQ0_9GAMM</name>
<evidence type="ECO:0000313" key="2">
    <source>
        <dbReference type="EMBL" id="TDG11936.1"/>
    </source>
</evidence>